<accession>A0A3P1T0F4</accession>
<evidence type="ECO:0000313" key="2">
    <source>
        <dbReference type="Proteomes" id="UP000280819"/>
    </source>
</evidence>
<dbReference type="RefSeq" id="WP_124846097.1">
    <property type="nucleotide sequence ID" value="NZ_RQZG01000035.1"/>
</dbReference>
<comment type="caution">
    <text evidence="1">The sequence shown here is derived from an EMBL/GenBank/DDBJ whole genome shotgun (WGS) entry which is preliminary data.</text>
</comment>
<organism evidence="1 2">
    <name type="scientific">Arachnia propionica</name>
    <dbReference type="NCBI Taxonomy" id="1750"/>
    <lineage>
        <taxon>Bacteria</taxon>
        <taxon>Bacillati</taxon>
        <taxon>Actinomycetota</taxon>
        <taxon>Actinomycetes</taxon>
        <taxon>Propionibacteriales</taxon>
        <taxon>Propionibacteriaceae</taxon>
        <taxon>Arachnia</taxon>
    </lineage>
</organism>
<dbReference type="OrthoDB" id="555296at2"/>
<dbReference type="AlphaFoldDB" id="A0A3P1T0F4"/>
<name>A0A3P1T0F4_9ACTN</name>
<proteinExistence type="predicted"/>
<dbReference type="Proteomes" id="UP000280819">
    <property type="component" value="Unassembled WGS sequence"/>
</dbReference>
<reference evidence="1 2" key="1">
    <citation type="submission" date="2018-11" db="EMBL/GenBank/DDBJ databases">
        <title>Genomes From Bacteria Associated with the Canine Oral Cavity: a Test Case for Automated Genome-Based Taxonomic Assignment.</title>
        <authorList>
            <person name="Coil D.A."/>
            <person name="Jospin G."/>
            <person name="Darling A.E."/>
            <person name="Wallis C."/>
            <person name="Davis I.J."/>
            <person name="Harris S."/>
            <person name="Eisen J.A."/>
            <person name="Holcombe L.J."/>
            <person name="O'Flynn C."/>
        </authorList>
    </citation>
    <scope>NUCLEOTIDE SEQUENCE [LARGE SCALE GENOMIC DNA]</scope>
    <source>
        <strain evidence="1 2">OH887_COT-365</strain>
    </source>
</reference>
<evidence type="ECO:0000313" key="1">
    <source>
        <dbReference type="EMBL" id="RRD02849.1"/>
    </source>
</evidence>
<gene>
    <name evidence="1" type="ORF">EII34_15635</name>
</gene>
<dbReference type="EMBL" id="RQZG01000035">
    <property type="protein sequence ID" value="RRD02849.1"/>
    <property type="molecule type" value="Genomic_DNA"/>
</dbReference>
<sequence>MLEDVVAFEPPPGYEVRRVDVDGGAQEWRVTQWFSRLEEEEGAVPDGSGILIRSGIEVGNSTKPSVETFEQYCAGLPEAVGGEPGVSRVEVLPDRRFDDATACGVAWQDKDGDNRQVVMRWDLCRRDGCWSFEVRGARGSDVISGDFLSFLQTVRFVPEPSEHPDLVFPSPSATQS</sequence>
<protein>
    <submittedName>
        <fullName evidence="1">Uncharacterized protein</fullName>
    </submittedName>
</protein>